<evidence type="ECO:0000313" key="4">
    <source>
        <dbReference type="EMBL" id="OAT74179.1"/>
    </source>
</evidence>
<comment type="caution">
    <text evidence="4">The sequence shown here is derived from an EMBL/GenBank/DDBJ whole genome shotgun (WGS) entry which is preliminary data.</text>
</comment>
<dbReference type="OrthoDB" id="252257at2"/>
<dbReference type="PANTHER" id="PTHR46797:SF1">
    <property type="entry name" value="METHYLPHOSPHONATE SYNTHASE"/>
    <property type="match status" value="1"/>
</dbReference>
<keyword evidence="1" id="KW-0238">DNA-binding</keyword>
<dbReference type="GO" id="GO:0003677">
    <property type="term" value="F:DNA binding"/>
    <property type="evidence" value="ECO:0007669"/>
    <property type="project" value="UniProtKB-KW"/>
</dbReference>
<dbReference type="InterPro" id="IPR011990">
    <property type="entry name" value="TPR-like_helical_dom_sf"/>
</dbReference>
<name>A0A1B7KVQ0_PARTM</name>
<keyword evidence="2" id="KW-0802">TPR repeat</keyword>
<dbReference type="CDD" id="cd00093">
    <property type="entry name" value="HTH_XRE"/>
    <property type="match status" value="1"/>
</dbReference>
<feature type="repeat" description="TPR" evidence="2">
    <location>
        <begin position="145"/>
        <end position="178"/>
    </location>
</feature>
<proteinExistence type="predicted"/>
<evidence type="ECO:0000313" key="5">
    <source>
        <dbReference type="Proteomes" id="UP000078290"/>
    </source>
</evidence>
<gene>
    <name evidence="4" type="ORF">A7K69_00235</name>
</gene>
<dbReference type="GO" id="GO:0005829">
    <property type="term" value="C:cytosol"/>
    <property type="evidence" value="ECO:0007669"/>
    <property type="project" value="TreeGrafter"/>
</dbReference>
<feature type="domain" description="HTH cro/C1-type" evidence="3">
    <location>
        <begin position="7"/>
        <end position="59"/>
    </location>
</feature>
<dbReference type="PANTHER" id="PTHR46797">
    <property type="entry name" value="HTH-TYPE TRANSCRIPTIONAL REGULATOR"/>
    <property type="match status" value="1"/>
</dbReference>
<evidence type="ECO:0000256" key="2">
    <source>
        <dbReference type="PROSITE-ProRule" id="PRU00339"/>
    </source>
</evidence>
<evidence type="ECO:0000259" key="3">
    <source>
        <dbReference type="PROSITE" id="PS50943"/>
    </source>
</evidence>
<protein>
    <submittedName>
        <fullName evidence="4">XRE family transcriptional regulator</fullName>
    </submittedName>
</protein>
<dbReference type="InterPro" id="IPR050807">
    <property type="entry name" value="TransReg_Diox_bact_type"/>
</dbReference>
<dbReference type="PROSITE" id="PS50943">
    <property type="entry name" value="HTH_CROC1"/>
    <property type="match status" value="1"/>
</dbReference>
<dbReference type="SUPFAM" id="SSF47413">
    <property type="entry name" value="lambda repressor-like DNA-binding domains"/>
    <property type="match status" value="1"/>
</dbReference>
<dbReference type="SMART" id="SM00530">
    <property type="entry name" value="HTH_XRE"/>
    <property type="match status" value="1"/>
</dbReference>
<dbReference type="SMART" id="SM00028">
    <property type="entry name" value="TPR"/>
    <property type="match status" value="6"/>
</dbReference>
<sequence>MKIGDRLKFARIKREWTQEEVAEGIISVSYLSKIENNQVTPSEEVLRLLCQRLGIENIFSDSMHEQAEQIMSWYKTITDKNAREAIEMYEKMKTMVERFEDAEVNAYFLLVEMRYYLFTKNIDAAESSLIKIRELYNTFDHKMKYYYYKFIGLLYYCKEKYEEALEHYKKAEQLYQFQSFPKWEEADLYYLLALAYSQLWKILSCMNYVQHALTIYQSDYNLRRSAECHILLGICHRRYGELDKAIECYSLAQKAARMVNDIEILGIIEHNLGYLKSMKREHRDAIQHYENSLIYKRNAPLADRFITLFSLIKEYYASQNYRKALANVEESLQLLKEHSHTIPTYYEYYLHFTVYQYLLSDDVSCQTFETFMKNEVLPYFQKHKKYEEVARYAEYLASYYERCHKYKLASKYYKMSYEFLKNIINM</sequence>
<dbReference type="GO" id="GO:0003700">
    <property type="term" value="F:DNA-binding transcription factor activity"/>
    <property type="evidence" value="ECO:0007669"/>
    <property type="project" value="TreeGrafter"/>
</dbReference>
<dbReference type="InterPro" id="IPR010982">
    <property type="entry name" value="Lambda_DNA-bd_dom_sf"/>
</dbReference>
<dbReference type="EMBL" id="LXMA01000001">
    <property type="protein sequence ID" value="OAT74179.1"/>
    <property type="molecule type" value="Genomic_DNA"/>
</dbReference>
<dbReference type="AlphaFoldDB" id="A0A1B7KVQ0"/>
<dbReference type="InterPro" id="IPR001387">
    <property type="entry name" value="Cro/C1-type_HTH"/>
</dbReference>
<dbReference type="SUPFAM" id="SSF48452">
    <property type="entry name" value="TPR-like"/>
    <property type="match status" value="2"/>
</dbReference>
<accession>A0A1B7KVQ0</accession>
<dbReference type="InterPro" id="IPR019734">
    <property type="entry name" value="TPR_rpt"/>
</dbReference>
<reference evidence="5" key="1">
    <citation type="submission" date="2016-05" db="EMBL/GenBank/DDBJ databases">
        <authorList>
            <person name="Wang W."/>
            <person name="Zhu L."/>
        </authorList>
    </citation>
    <scope>NUCLEOTIDE SEQUENCE [LARGE SCALE GENOMIC DNA]</scope>
    <source>
        <strain evidence="5">W-2</strain>
    </source>
</reference>
<dbReference type="Pfam" id="PF01381">
    <property type="entry name" value="HTH_3"/>
    <property type="match status" value="1"/>
</dbReference>
<dbReference type="Pfam" id="PF18801">
    <property type="entry name" value="RapH_N"/>
    <property type="match status" value="1"/>
</dbReference>
<dbReference type="Gene3D" id="1.10.260.40">
    <property type="entry name" value="lambda repressor-like DNA-binding domains"/>
    <property type="match status" value="1"/>
</dbReference>
<evidence type="ECO:0000256" key="1">
    <source>
        <dbReference type="ARBA" id="ARBA00023125"/>
    </source>
</evidence>
<dbReference type="PROSITE" id="PS50005">
    <property type="entry name" value="TPR"/>
    <property type="match status" value="1"/>
</dbReference>
<dbReference type="Proteomes" id="UP000078290">
    <property type="component" value="Unassembled WGS sequence"/>
</dbReference>
<dbReference type="RefSeq" id="WP_064549507.1">
    <property type="nucleotide sequence ID" value="NZ_LXMA01000001.1"/>
</dbReference>
<organism evidence="4 5">
    <name type="scientific">Parageobacillus thermoglucosidasius</name>
    <name type="common">Geobacillus thermoglucosidasius</name>
    <dbReference type="NCBI Taxonomy" id="1426"/>
    <lineage>
        <taxon>Bacteria</taxon>
        <taxon>Bacillati</taxon>
        <taxon>Bacillota</taxon>
        <taxon>Bacilli</taxon>
        <taxon>Bacillales</taxon>
        <taxon>Anoxybacillaceae</taxon>
        <taxon>Parageobacillus</taxon>
    </lineage>
</organism>
<dbReference type="Gene3D" id="1.25.40.10">
    <property type="entry name" value="Tetratricopeptide repeat domain"/>
    <property type="match status" value="1"/>
</dbReference>